<dbReference type="AlphaFoldDB" id="A0A4P9Y2P0"/>
<feature type="region of interest" description="Disordered" evidence="1">
    <location>
        <begin position="28"/>
        <end position="60"/>
    </location>
</feature>
<dbReference type="OrthoDB" id="10418991at2759"/>
<organism evidence="3 4">
    <name type="scientific">Piptocephalis cylindrospora</name>
    <dbReference type="NCBI Taxonomy" id="1907219"/>
    <lineage>
        <taxon>Eukaryota</taxon>
        <taxon>Fungi</taxon>
        <taxon>Fungi incertae sedis</taxon>
        <taxon>Zoopagomycota</taxon>
        <taxon>Zoopagomycotina</taxon>
        <taxon>Zoopagomycetes</taxon>
        <taxon>Zoopagales</taxon>
        <taxon>Piptocephalidaceae</taxon>
        <taxon>Piptocephalis</taxon>
    </lineage>
</organism>
<evidence type="ECO:0000256" key="2">
    <source>
        <dbReference type="SAM" id="SignalP"/>
    </source>
</evidence>
<dbReference type="EMBL" id="KZ988491">
    <property type="protein sequence ID" value="RKP12080.1"/>
    <property type="molecule type" value="Genomic_DNA"/>
</dbReference>
<accession>A0A4P9Y2P0</accession>
<proteinExistence type="predicted"/>
<evidence type="ECO:0000256" key="1">
    <source>
        <dbReference type="SAM" id="MobiDB-lite"/>
    </source>
</evidence>
<name>A0A4P9Y2P0_9FUNG</name>
<evidence type="ECO:0000313" key="3">
    <source>
        <dbReference type="EMBL" id="RKP12080.1"/>
    </source>
</evidence>
<gene>
    <name evidence="3" type="ORF">BJ684DRAFT_21354</name>
</gene>
<reference evidence="4" key="1">
    <citation type="journal article" date="2018" name="Nat. Microbiol.">
        <title>Leveraging single-cell genomics to expand the fungal tree of life.</title>
        <authorList>
            <person name="Ahrendt S.R."/>
            <person name="Quandt C.A."/>
            <person name="Ciobanu D."/>
            <person name="Clum A."/>
            <person name="Salamov A."/>
            <person name="Andreopoulos B."/>
            <person name="Cheng J.F."/>
            <person name="Woyke T."/>
            <person name="Pelin A."/>
            <person name="Henrissat B."/>
            <person name="Reynolds N.K."/>
            <person name="Benny G.L."/>
            <person name="Smith M.E."/>
            <person name="James T.Y."/>
            <person name="Grigoriev I.V."/>
        </authorList>
    </citation>
    <scope>NUCLEOTIDE SEQUENCE [LARGE SCALE GENOMIC DNA]</scope>
</reference>
<feature type="chain" id="PRO_5020782883" evidence="2">
    <location>
        <begin position="20"/>
        <end position="197"/>
    </location>
</feature>
<keyword evidence="2" id="KW-0732">Signal</keyword>
<sequence>MLPHIPHLIILLTLGLVCASGSSSSDPLVLTSSNDTSSSSDPSPLTSSNNTSSSSDPLSLVSSNDASSWTEVRADAPIVISNATLAIISPGLSSDERAQRTIRQGARLAAILSTIRDKDSEYCERRAFAYECPKAPYRIYAHSDVVLQAEELFKANRWFHGVAQCTRQGDVSIARFNSFRHTTTVICLPSPEEDAIV</sequence>
<protein>
    <submittedName>
        <fullName evidence="3">Uncharacterized protein</fullName>
    </submittedName>
</protein>
<evidence type="ECO:0000313" key="4">
    <source>
        <dbReference type="Proteomes" id="UP000267251"/>
    </source>
</evidence>
<dbReference type="Proteomes" id="UP000267251">
    <property type="component" value="Unassembled WGS sequence"/>
</dbReference>
<feature type="signal peptide" evidence="2">
    <location>
        <begin position="1"/>
        <end position="19"/>
    </location>
</feature>
<keyword evidence="4" id="KW-1185">Reference proteome</keyword>